<dbReference type="Pfam" id="PF00135">
    <property type="entry name" value="COesterase"/>
    <property type="match status" value="1"/>
</dbReference>
<dbReference type="SUPFAM" id="SSF54189">
    <property type="entry name" value="Ribosomal proteins S24e, L23 and L15e"/>
    <property type="match status" value="1"/>
</dbReference>
<evidence type="ECO:0000256" key="1">
    <source>
        <dbReference type="ARBA" id="ARBA00005964"/>
    </source>
</evidence>
<evidence type="ECO:0000256" key="3">
    <source>
        <dbReference type="ARBA" id="ARBA00022729"/>
    </source>
</evidence>
<dbReference type="EMBL" id="UYRW01002868">
    <property type="protein sequence ID" value="VDK87022.1"/>
    <property type="molecule type" value="Genomic_DNA"/>
</dbReference>
<keyword evidence="3" id="KW-0732">Signal</keyword>
<keyword evidence="5" id="KW-0694">RNA-binding</keyword>
<evidence type="ECO:0000259" key="11">
    <source>
        <dbReference type="Pfam" id="PF00135"/>
    </source>
</evidence>
<dbReference type="OrthoDB" id="408631at2759"/>
<evidence type="ECO:0000256" key="6">
    <source>
        <dbReference type="ARBA" id="ARBA00022980"/>
    </source>
</evidence>
<comment type="similarity">
    <text evidence="1">Belongs to the type-B carboxylesterase/lipase family.</text>
</comment>
<dbReference type="NCBIfam" id="NF011118">
    <property type="entry name" value="PRK14548.1"/>
    <property type="match status" value="1"/>
</dbReference>
<proteinExistence type="inferred from homology"/>
<feature type="domain" description="Carboxylesterase type B" evidence="11">
    <location>
        <begin position="114"/>
        <end position="607"/>
    </location>
</feature>
<evidence type="ECO:0000313" key="14">
    <source>
        <dbReference type="Proteomes" id="UP000271087"/>
    </source>
</evidence>
<accession>A0A3P6TFV5</accession>
<feature type="non-terminal residue" evidence="13">
    <location>
        <position position="1"/>
    </location>
</feature>
<feature type="domain" description="Large ribosomal subunit protein uL23 N-terminal" evidence="12">
    <location>
        <begin position="732"/>
        <end position="782"/>
    </location>
</feature>
<dbReference type="InterPro" id="IPR013025">
    <property type="entry name" value="Ribosomal_uL23-like"/>
</dbReference>
<evidence type="ECO:0000256" key="4">
    <source>
        <dbReference type="ARBA" id="ARBA00022730"/>
    </source>
</evidence>
<evidence type="ECO:0000256" key="5">
    <source>
        <dbReference type="ARBA" id="ARBA00022884"/>
    </source>
</evidence>
<dbReference type="InterPro" id="IPR002018">
    <property type="entry name" value="CarbesteraseB"/>
</dbReference>
<dbReference type="SUPFAM" id="SSF53474">
    <property type="entry name" value="alpha/beta-Hydrolases"/>
    <property type="match status" value="1"/>
</dbReference>
<dbReference type="AlphaFoldDB" id="A0A3P6TFV5"/>
<keyword evidence="7 8" id="KW-0687">Ribonucleoprotein</keyword>
<evidence type="ECO:0008006" key="15">
    <source>
        <dbReference type="Google" id="ProtNLM"/>
    </source>
</evidence>
<feature type="region of interest" description="Disordered" evidence="9">
    <location>
        <begin position="710"/>
        <end position="735"/>
    </location>
</feature>
<dbReference type="Gene3D" id="3.30.70.330">
    <property type="match status" value="1"/>
</dbReference>
<name>A0A3P6TFV5_ONCOC</name>
<dbReference type="GO" id="GO:0019843">
    <property type="term" value="F:rRNA binding"/>
    <property type="evidence" value="ECO:0007669"/>
    <property type="project" value="UniProtKB-KW"/>
</dbReference>
<dbReference type="PROSITE" id="PS00050">
    <property type="entry name" value="RIBOSOMAL_L23"/>
    <property type="match status" value="1"/>
</dbReference>
<dbReference type="GO" id="GO:0003735">
    <property type="term" value="F:structural constituent of ribosome"/>
    <property type="evidence" value="ECO:0007669"/>
    <property type="project" value="InterPro"/>
</dbReference>
<evidence type="ECO:0000259" key="12">
    <source>
        <dbReference type="Pfam" id="PF03939"/>
    </source>
</evidence>
<dbReference type="InterPro" id="IPR001014">
    <property type="entry name" value="Ribosomal_uL23_CS"/>
</dbReference>
<dbReference type="Pfam" id="PF03939">
    <property type="entry name" value="Ribosomal_L23eN"/>
    <property type="match status" value="1"/>
</dbReference>
<dbReference type="GO" id="GO:1990904">
    <property type="term" value="C:ribonucleoprotein complex"/>
    <property type="evidence" value="ECO:0007669"/>
    <property type="project" value="UniProtKB-KW"/>
</dbReference>
<dbReference type="InterPro" id="IPR012678">
    <property type="entry name" value="Ribosomal_uL23/eL15/eS24_sf"/>
</dbReference>
<dbReference type="InterPro" id="IPR012677">
    <property type="entry name" value="Nucleotide-bd_a/b_plait_sf"/>
</dbReference>
<dbReference type="InterPro" id="IPR029058">
    <property type="entry name" value="AB_hydrolase_fold"/>
</dbReference>
<dbReference type="GO" id="GO:0005840">
    <property type="term" value="C:ribosome"/>
    <property type="evidence" value="ECO:0007669"/>
    <property type="project" value="UniProtKB-KW"/>
</dbReference>
<dbReference type="HAMAP" id="MF_01369_A">
    <property type="entry name" value="Ribosomal_uL23_A"/>
    <property type="match status" value="1"/>
</dbReference>
<evidence type="ECO:0000256" key="2">
    <source>
        <dbReference type="ARBA" id="ARBA00006700"/>
    </source>
</evidence>
<keyword evidence="4" id="KW-0699">rRNA-binding</keyword>
<keyword evidence="14" id="KW-1185">Reference proteome</keyword>
<dbReference type="GO" id="GO:0006412">
    <property type="term" value="P:translation"/>
    <property type="evidence" value="ECO:0007669"/>
    <property type="project" value="InterPro"/>
</dbReference>
<dbReference type="Gene3D" id="3.40.50.1820">
    <property type="entry name" value="alpha/beta hydrolase"/>
    <property type="match status" value="1"/>
</dbReference>
<dbReference type="InterPro" id="IPR051093">
    <property type="entry name" value="Neuroligin/BSAL"/>
</dbReference>
<gene>
    <name evidence="13" type="ORF">NOO_LOCUS7705</name>
</gene>
<sequence>IERDCFYGLGYCCMDGLRALLWVGTVGCIIVDRESGEPTRPTRNAWNEKVTWDNDKPSEQLRKNDVLVRLSIGDLVGQEMTVNNVPWTPDYDPMEQIRKHWTYFEPDQISPLNNVTVMTFLGIPYAEPPVAQRRFKPPQLLTEFPGKQPFLAFHYSPSCAQDVEARPSLFVNDPYSFHVSEDCLYLNIFTPDISRGSRPVIVFFHGGNFQTGSSNEWPGHVLSSRGIIVVTVNYRLGAFGFLSFGDANTGNYGLQDQRTALQFVQEHIAFFGGDPRQVTIVGHDAGAVSVGLHMLSPFSKNLFRASAAMSGAEISYHSTIGKSALAFNNTMKLGRYLGCAQPVAKHIWDCILTRSTNDIIQAIQTIPVEYNRYLFLPHVDGRFIPAHPMLLLNSIPTATSNYLSAVPYLTGFNREDGSEVILENRLLGEFNDFVPIDHEYLKNFVLEYAFRHNYTTNREAVAEAIIDRYTYWPDTFDEHAMATDAYYVAPISLSAHLHSMTGSRVFMYVNNYEFGQGSNKRFFPNWMSVCHDCNLYLLFGFPFMSKNLLPKHFENMTWTDADRNASHLLTTIFRQFAMYMNPNIPMDSSWLAFEPRRHWYLNFNYSLYSDFAKPGILERDYRWESVSFWNIYIPSLVQYMTTTVSSLELKIRKELLTYQIIFGVVICILFVVFILMCLFAYLLFERSPKRISKELNRKRLIRNGLNKMAPKQVSKKGTVGSDKGEKGTGKPKTAKALDAKKKVAKGHFKVHKKGVRTSVHFHRPRTLTLPRSPRYPRKSVPRREKLDAYAIIKHPLTTESAMKKIEDTNTLVFIVDIKSNKPQIRLAVKKLYNIDVQKVNTLVTPNHEKKAYVRLAPDYDALDVANKIGII</sequence>
<protein>
    <recommendedName>
        <fullName evidence="15">Ribosomal protein L23/L25 N-terminal domain-containing protein</fullName>
    </recommendedName>
</protein>
<evidence type="ECO:0000313" key="13">
    <source>
        <dbReference type="EMBL" id="VDK87022.1"/>
    </source>
</evidence>
<dbReference type="FunFam" id="3.30.70.330:FF:000035">
    <property type="entry name" value="60S ribosomal protein L23a"/>
    <property type="match status" value="1"/>
</dbReference>
<evidence type="ECO:0000256" key="9">
    <source>
        <dbReference type="SAM" id="MobiDB-lite"/>
    </source>
</evidence>
<feature type="transmembrane region" description="Helical" evidence="10">
    <location>
        <begin position="660"/>
        <end position="684"/>
    </location>
</feature>
<organism evidence="13 14">
    <name type="scientific">Onchocerca ochengi</name>
    <name type="common">Filarial nematode worm</name>
    <dbReference type="NCBI Taxonomy" id="42157"/>
    <lineage>
        <taxon>Eukaryota</taxon>
        <taxon>Metazoa</taxon>
        <taxon>Ecdysozoa</taxon>
        <taxon>Nematoda</taxon>
        <taxon>Chromadorea</taxon>
        <taxon>Rhabditida</taxon>
        <taxon>Spirurina</taxon>
        <taxon>Spiruromorpha</taxon>
        <taxon>Filarioidea</taxon>
        <taxon>Onchocercidae</taxon>
        <taxon>Onchocerca</taxon>
    </lineage>
</organism>
<evidence type="ECO:0000256" key="8">
    <source>
        <dbReference type="RuleBase" id="RU003934"/>
    </source>
</evidence>
<reference evidence="13 14" key="1">
    <citation type="submission" date="2018-08" db="EMBL/GenBank/DDBJ databases">
        <authorList>
            <person name="Laetsch R D."/>
            <person name="Stevens L."/>
            <person name="Kumar S."/>
            <person name="Blaxter L. M."/>
        </authorList>
    </citation>
    <scope>NUCLEOTIDE SEQUENCE [LARGE SCALE GENOMIC DNA]</scope>
</reference>
<keyword evidence="10" id="KW-0812">Transmembrane</keyword>
<dbReference type="PANTHER" id="PTHR43903">
    <property type="entry name" value="NEUROLIGIN"/>
    <property type="match status" value="1"/>
</dbReference>
<dbReference type="Proteomes" id="UP000271087">
    <property type="component" value="Unassembled WGS sequence"/>
</dbReference>
<evidence type="ECO:0000256" key="7">
    <source>
        <dbReference type="ARBA" id="ARBA00023274"/>
    </source>
</evidence>
<dbReference type="InterPro" id="IPR019819">
    <property type="entry name" value="Carboxylesterase_B_CS"/>
</dbReference>
<dbReference type="InterPro" id="IPR005633">
    <property type="entry name" value="Ribosomal_uL23_N"/>
</dbReference>
<evidence type="ECO:0000256" key="10">
    <source>
        <dbReference type="SAM" id="Phobius"/>
    </source>
</evidence>
<dbReference type="PROSITE" id="PS00941">
    <property type="entry name" value="CARBOXYLESTERASE_B_2"/>
    <property type="match status" value="1"/>
</dbReference>
<keyword evidence="10" id="KW-1133">Transmembrane helix</keyword>
<dbReference type="Pfam" id="PF00276">
    <property type="entry name" value="Ribosomal_L23"/>
    <property type="match status" value="1"/>
</dbReference>
<keyword evidence="6 8" id="KW-0689">Ribosomal protein</keyword>
<comment type="similarity">
    <text evidence="2 8">Belongs to the universal ribosomal protein uL23 family.</text>
</comment>
<keyword evidence="10" id="KW-0472">Membrane</keyword>